<dbReference type="InterPro" id="IPR010179">
    <property type="entry name" value="CRISPR-assoc_prot_Cse3"/>
</dbReference>
<dbReference type="Gene3D" id="3.30.70.1210">
    <property type="entry name" value="Crispr-associated protein, domain 2"/>
    <property type="match status" value="1"/>
</dbReference>
<dbReference type="Proteomes" id="UP001156682">
    <property type="component" value="Unassembled WGS sequence"/>
</dbReference>
<proteinExistence type="predicted"/>
<comment type="caution">
    <text evidence="1">The sequence shown here is derived from an EMBL/GenBank/DDBJ whole genome shotgun (WGS) entry which is preliminary data.</text>
</comment>
<evidence type="ECO:0000313" key="1">
    <source>
        <dbReference type="EMBL" id="GLR62599.1"/>
    </source>
</evidence>
<sequence>MTLIASVLHLDRQAIKALKITSPYSLHRVVYSLFEDVRSEQEKQASKSSGLLYADQGGDYKSRKILLLSNRPPQEKVDGQYGEVQSKAISDSFLNHANYRFKVIVNPTKRDSASKKLLAVRGREAVHDWFAERAKTSWGFDVSPAQLQVDSINVLQFKDKNQRDITMAQASVQGTLQVTNQQQFINSFSQGVGRGRAFGCGLLQLVPLIENPFA</sequence>
<organism evidence="1 2">
    <name type="scientific">Marinospirillum insulare</name>
    <dbReference type="NCBI Taxonomy" id="217169"/>
    <lineage>
        <taxon>Bacteria</taxon>
        <taxon>Pseudomonadati</taxon>
        <taxon>Pseudomonadota</taxon>
        <taxon>Gammaproteobacteria</taxon>
        <taxon>Oceanospirillales</taxon>
        <taxon>Oceanospirillaceae</taxon>
        <taxon>Marinospirillum</taxon>
    </lineage>
</organism>
<evidence type="ECO:0000313" key="2">
    <source>
        <dbReference type="Proteomes" id="UP001156682"/>
    </source>
</evidence>
<dbReference type="Gene3D" id="3.30.70.1200">
    <property type="entry name" value="Crispr-associated protein, domain 1"/>
    <property type="match status" value="1"/>
</dbReference>
<dbReference type="EMBL" id="BSOR01000001">
    <property type="protein sequence ID" value="GLR62599.1"/>
    <property type="molecule type" value="Genomic_DNA"/>
</dbReference>
<name>A0ABQ5ZRK2_9GAMM</name>
<dbReference type="RefSeq" id="WP_027850040.1">
    <property type="nucleotide sequence ID" value="NZ_BSOR01000001.1"/>
</dbReference>
<dbReference type="Pfam" id="PF08798">
    <property type="entry name" value="CRISPR_assoc"/>
    <property type="match status" value="1"/>
</dbReference>
<accession>A0ABQ5ZRK2</accession>
<dbReference type="NCBIfam" id="TIGR01907">
    <property type="entry name" value="casE_Cse3"/>
    <property type="match status" value="1"/>
</dbReference>
<reference evidence="2" key="1">
    <citation type="journal article" date="2019" name="Int. J. Syst. Evol. Microbiol.">
        <title>The Global Catalogue of Microorganisms (GCM) 10K type strain sequencing project: providing services to taxonomists for standard genome sequencing and annotation.</title>
        <authorList>
            <consortium name="The Broad Institute Genomics Platform"/>
            <consortium name="The Broad Institute Genome Sequencing Center for Infectious Disease"/>
            <person name="Wu L."/>
            <person name="Ma J."/>
        </authorList>
    </citation>
    <scope>NUCLEOTIDE SEQUENCE [LARGE SCALE GENOMIC DNA]</scope>
    <source>
        <strain evidence="2">NBRC 100033</strain>
    </source>
</reference>
<dbReference type="SMART" id="SM01101">
    <property type="entry name" value="CRISPR_assoc"/>
    <property type="match status" value="1"/>
</dbReference>
<keyword evidence="2" id="KW-1185">Reference proteome</keyword>
<dbReference type="SUPFAM" id="SSF117987">
    <property type="entry name" value="CRISPR-associated protein"/>
    <property type="match status" value="1"/>
</dbReference>
<dbReference type="CDD" id="cd09727">
    <property type="entry name" value="Cas6_I-E"/>
    <property type="match status" value="1"/>
</dbReference>
<protein>
    <submittedName>
        <fullName evidence="1">Type I-E CRISPR-associated protein Cas6/Cse3/CasE</fullName>
    </submittedName>
</protein>
<gene>
    <name evidence="1" type="ORF">GCM10007878_00340</name>
</gene>